<comment type="caution">
    <text evidence="1">The sequence shown here is derived from an EMBL/GenBank/DDBJ whole genome shotgun (WGS) entry which is preliminary data.</text>
</comment>
<dbReference type="AlphaFoldDB" id="A0A4Y2D547"/>
<dbReference type="Proteomes" id="UP000499080">
    <property type="component" value="Unassembled WGS sequence"/>
</dbReference>
<accession>A0A4Y2D547</accession>
<sequence>MTKKNEILCKWPGPDYRIGNIGDCLRPTWAPGLTRFAVFSEQSKATNTRVIRRSRSRAENVGGVHTGRGESLRRSALHSVFVGHSVACC</sequence>
<gene>
    <name evidence="1" type="ORF">AVEN_26762_1</name>
</gene>
<evidence type="ECO:0000313" key="1">
    <source>
        <dbReference type="EMBL" id="GBM11833.1"/>
    </source>
</evidence>
<organism evidence="1 2">
    <name type="scientific">Araneus ventricosus</name>
    <name type="common">Orbweaver spider</name>
    <name type="synonym">Epeira ventricosa</name>
    <dbReference type="NCBI Taxonomy" id="182803"/>
    <lineage>
        <taxon>Eukaryota</taxon>
        <taxon>Metazoa</taxon>
        <taxon>Ecdysozoa</taxon>
        <taxon>Arthropoda</taxon>
        <taxon>Chelicerata</taxon>
        <taxon>Arachnida</taxon>
        <taxon>Araneae</taxon>
        <taxon>Araneomorphae</taxon>
        <taxon>Entelegynae</taxon>
        <taxon>Araneoidea</taxon>
        <taxon>Araneidae</taxon>
        <taxon>Araneus</taxon>
    </lineage>
</organism>
<evidence type="ECO:0000313" key="2">
    <source>
        <dbReference type="Proteomes" id="UP000499080"/>
    </source>
</evidence>
<reference evidence="1 2" key="1">
    <citation type="journal article" date="2019" name="Sci. Rep.">
        <title>Orb-weaving spider Araneus ventricosus genome elucidates the spidroin gene catalogue.</title>
        <authorList>
            <person name="Kono N."/>
            <person name="Nakamura H."/>
            <person name="Ohtoshi R."/>
            <person name="Moran D.A.P."/>
            <person name="Shinohara A."/>
            <person name="Yoshida Y."/>
            <person name="Fujiwara M."/>
            <person name="Mori M."/>
            <person name="Tomita M."/>
            <person name="Arakawa K."/>
        </authorList>
    </citation>
    <scope>NUCLEOTIDE SEQUENCE [LARGE SCALE GENOMIC DNA]</scope>
</reference>
<proteinExistence type="predicted"/>
<name>A0A4Y2D547_ARAVE</name>
<dbReference type="EMBL" id="BGPR01000305">
    <property type="protein sequence ID" value="GBM11833.1"/>
    <property type="molecule type" value="Genomic_DNA"/>
</dbReference>
<keyword evidence="2" id="KW-1185">Reference proteome</keyword>
<protein>
    <submittedName>
        <fullName evidence="1">Uncharacterized protein</fullName>
    </submittedName>
</protein>